<keyword evidence="1" id="KW-0472">Membrane</keyword>
<dbReference type="EMBL" id="FNHB01000001">
    <property type="protein sequence ID" value="SDL64880.1"/>
    <property type="molecule type" value="Genomic_DNA"/>
</dbReference>
<reference evidence="2 3" key="1">
    <citation type="submission" date="2016-10" db="EMBL/GenBank/DDBJ databases">
        <authorList>
            <person name="de Groot N.N."/>
        </authorList>
    </citation>
    <scope>NUCLEOTIDE SEQUENCE [LARGE SCALE GENOMIC DNA]</scope>
    <source>
        <strain evidence="2 3">DSM 1736</strain>
    </source>
</reference>
<keyword evidence="3" id="KW-1185">Reference proteome</keyword>
<accession>A0A1G9LSC0</accession>
<keyword evidence="1" id="KW-1133">Transmembrane helix</keyword>
<proteinExistence type="predicted"/>
<dbReference type="STRING" id="146817.SAMN04488502_101453"/>
<gene>
    <name evidence="2" type="ORF">SAMN04488502_101453</name>
</gene>
<protein>
    <submittedName>
        <fullName evidence="2">Uncharacterized protein</fullName>
    </submittedName>
</protein>
<name>A0A1G9LSC0_9FIRM</name>
<evidence type="ECO:0000313" key="3">
    <source>
        <dbReference type="Proteomes" id="UP000214880"/>
    </source>
</evidence>
<feature type="transmembrane region" description="Helical" evidence="1">
    <location>
        <begin position="21"/>
        <end position="39"/>
    </location>
</feature>
<organism evidence="2 3">
    <name type="scientific">Dendrosporobacter quercicolus</name>
    <dbReference type="NCBI Taxonomy" id="146817"/>
    <lineage>
        <taxon>Bacteria</taxon>
        <taxon>Bacillati</taxon>
        <taxon>Bacillota</taxon>
        <taxon>Negativicutes</taxon>
        <taxon>Selenomonadales</taxon>
        <taxon>Sporomusaceae</taxon>
        <taxon>Dendrosporobacter</taxon>
    </lineage>
</organism>
<evidence type="ECO:0000256" key="1">
    <source>
        <dbReference type="SAM" id="Phobius"/>
    </source>
</evidence>
<sequence length="101" mass="11369">MDQSRTARRQKQHYSLYRKTFGAAAAVLTCAGLGLIWYFNYKLTVTLAAVIIFFGILGLRPACRQYLPGLTSSNAAVRLLAVFLYLIIVFALISKVKRTMY</sequence>
<evidence type="ECO:0000313" key="2">
    <source>
        <dbReference type="EMBL" id="SDL64880.1"/>
    </source>
</evidence>
<feature type="transmembrane region" description="Helical" evidence="1">
    <location>
        <begin position="45"/>
        <end position="63"/>
    </location>
</feature>
<keyword evidence="1" id="KW-0812">Transmembrane</keyword>
<dbReference type="AlphaFoldDB" id="A0A1G9LSC0"/>
<dbReference type="RefSeq" id="WP_092067857.1">
    <property type="nucleotide sequence ID" value="NZ_FNHB01000001.1"/>
</dbReference>
<feature type="transmembrane region" description="Helical" evidence="1">
    <location>
        <begin position="75"/>
        <end position="93"/>
    </location>
</feature>
<dbReference type="Proteomes" id="UP000214880">
    <property type="component" value="Unassembled WGS sequence"/>
</dbReference>